<name>A0AAV5CCZ3_ELECO</name>
<dbReference type="AlphaFoldDB" id="A0AAV5CCZ3"/>
<accession>A0AAV5CCZ3</accession>
<evidence type="ECO:0000313" key="2">
    <source>
        <dbReference type="Proteomes" id="UP001054889"/>
    </source>
</evidence>
<sequence>MEGKKVGLQVPRDEDDESFDCHDVASTIRAIMLEQRRVFVANARKVQEIVADQELHDQYVDEFVQQQRSYATDASSVPVQTYGGDLGLTGSGSGNLELARSDSLLSPVALLSPSPLQRRPPHPIRRGRI</sequence>
<keyword evidence="2" id="KW-1185">Reference proteome</keyword>
<proteinExistence type="predicted"/>
<reference evidence="1" key="2">
    <citation type="submission" date="2021-12" db="EMBL/GenBank/DDBJ databases">
        <title>Resequencing data analysis of finger millet.</title>
        <authorList>
            <person name="Hatakeyama M."/>
            <person name="Aluri S."/>
            <person name="Balachadran M.T."/>
            <person name="Sivarajan S.R."/>
            <person name="Poveda L."/>
            <person name="Shimizu-Inatsugi R."/>
            <person name="Schlapbach R."/>
            <person name="Sreeman S.M."/>
            <person name="Shimizu K.K."/>
        </authorList>
    </citation>
    <scope>NUCLEOTIDE SEQUENCE</scope>
</reference>
<comment type="caution">
    <text evidence="1">The sequence shown here is derived from an EMBL/GenBank/DDBJ whole genome shotgun (WGS) entry which is preliminary data.</text>
</comment>
<organism evidence="1 2">
    <name type="scientific">Eleusine coracana subsp. coracana</name>
    <dbReference type="NCBI Taxonomy" id="191504"/>
    <lineage>
        <taxon>Eukaryota</taxon>
        <taxon>Viridiplantae</taxon>
        <taxon>Streptophyta</taxon>
        <taxon>Embryophyta</taxon>
        <taxon>Tracheophyta</taxon>
        <taxon>Spermatophyta</taxon>
        <taxon>Magnoliopsida</taxon>
        <taxon>Liliopsida</taxon>
        <taxon>Poales</taxon>
        <taxon>Poaceae</taxon>
        <taxon>PACMAD clade</taxon>
        <taxon>Chloridoideae</taxon>
        <taxon>Cynodonteae</taxon>
        <taxon>Eleusininae</taxon>
        <taxon>Eleusine</taxon>
    </lineage>
</organism>
<gene>
    <name evidence="1" type="primary">ga12730</name>
    <name evidence="1" type="ORF">PR202_ga12730</name>
</gene>
<reference evidence="1" key="1">
    <citation type="journal article" date="2018" name="DNA Res.">
        <title>Multiple hybrid de novo genome assembly of finger millet, an orphan allotetraploid crop.</title>
        <authorList>
            <person name="Hatakeyama M."/>
            <person name="Aluri S."/>
            <person name="Balachadran M.T."/>
            <person name="Sivarajan S.R."/>
            <person name="Patrignani A."/>
            <person name="Gruter S."/>
            <person name="Poveda L."/>
            <person name="Shimizu-Inatsugi R."/>
            <person name="Baeten J."/>
            <person name="Francoijs K.J."/>
            <person name="Nataraja K.N."/>
            <person name="Reddy Y.A.N."/>
            <person name="Phadnis S."/>
            <person name="Ravikumar R.L."/>
            <person name="Schlapbach R."/>
            <person name="Sreeman S.M."/>
            <person name="Shimizu K.K."/>
        </authorList>
    </citation>
    <scope>NUCLEOTIDE SEQUENCE</scope>
</reference>
<protein>
    <submittedName>
        <fullName evidence="1">Uncharacterized protein</fullName>
    </submittedName>
</protein>
<evidence type="ECO:0000313" key="1">
    <source>
        <dbReference type="EMBL" id="GJM95934.1"/>
    </source>
</evidence>
<dbReference type="EMBL" id="BQKI01000006">
    <property type="protein sequence ID" value="GJM95934.1"/>
    <property type="molecule type" value="Genomic_DNA"/>
</dbReference>
<dbReference type="Proteomes" id="UP001054889">
    <property type="component" value="Unassembled WGS sequence"/>
</dbReference>